<comment type="caution">
    <text evidence="2">The sequence shown here is derived from an EMBL/GenBank/DDBJ whole genome shotgun (WGS) entry which is preliminary data.</text>
</comment>
<reference evidence="2 3" key="1">
    <citation type="submission" date="2014-02" db="EMBL/GenBank/DDBJ databases">
        <title>Expanding our view of genomic diversity in Candidatus Accumulibacter clades.</title>
        <authorList>
            <person name="Skennerton C.T."/>
            <person name="Barr J.J."/>
            <person name="Slater F.R."/>
            <person name="Bond P.L."/>
            <person name="Tyson G.W."/>
        </authorList>
    </citation>
    <scope>NUCLEOTIDE SEQUENCE [LARGE SCALE GENOMIC DNA]</scope>
    <source>
        <strain evidence="3">BA-91</strain>
    </source>
</reference>
<dbReference type="SUPFAM" id="SSF52833">
    <property type="entry name" value="Thioredoxin-like"/>
    <property type="match status" value="1"/>
</dbReference>
<dbReference type="CDD" id="cd02947">
    <property type="entry name" value="TRX_family"/>
    <property type="match status" value="1"/>
</dbReference>
<dbReference type="Pfam" id="PF00085">
    <property type="entry name" value="Thioredoxin"/>
    <property type="match status" value="1"/>
</dbReference>
<dbReference type="Proteomes" id="UP000020077">
    <property type="component" value="Unassembled WGS sequence"/>
</dbReference>
<protein>
    <submittedName>
        <fullName evidence="2">Thioredoxin</fullName>
    </submittedName>
</protein>
<dbReference type="InterPro" id="IPR036249">
    <property type="entry name" value="Thioredoxin-like_sf"/>
</dbReference>
<organism evidence="2 3">
    <name type="scientific">Candidatus Accumulibacter phosphatis</name>
    <dbReference type="NCBI Taxonomy" id="327160"/>
    <lineage>
        <taxon>Bacteria</taxon>
        <taxon>Pseudomonadati</taxon>
        <taxon>Pseudomonadota</taxon>
        <taxon>Betaproteobacteria</taxon>
        <taxon>Candidatus Accumulibacter</taxon>
    </lineage>
</organism>
<dbReference type="EMBL" id="JDVG02000167">
    <property type="protein sequence ID" value="KFB73754.1"/>
    <property type="molecule type" value="Genomic_DNA"/>
</dbReference>
<accession>A0A080M9F3</accession>
<evidence type="ECO:0000313" key="3">
    <source>
        <dbReference type="Proteomes" id="UP000020077"/>
    </source>
</evidence>
<evidence type="ECO:0000313" key="2">
    <source>
        <dbReference type="EMBL" id="KFB73754.1"/>
    </source>
</evidence>
<dbReference type="AlphaFoldDB" id="A0A080M9F3"/>
<dbReference type="InterPro" id="IPR013766">
    <property type="entry name" value="Thioredoxin_domain"/>
</dbReference>
<sequence length="143" mass="16397">MAVMHQQRLPDSAESAAAEFLVVCLCAEWCGVCREYRSAFQEIAGQFSTARFHWLDIEAHADELGDLDVENFPTLLIKRREWVLFYASMPPSPSHLQRTLRAFLQQSADESRAYAHASAERRGWQENIDLRRLGPDELARICT</sequence>
<gene>
    <name evidence="2" type="ORF">AW09_000988</name>
</gene>
<evidence type="ECO:0000259" key="1">
    <source>
        <dbReference type="Pfam" id="PF00085"/>
    </source>
</evidence>
<proteinExistence type="predicted"/>
<feature type="domain" description="Thioredoxin" evidence="1">
    <location>
        <begin position="18"/>
        <end position="79"/>
    </location>
</feature>
<dbReference type="Gene3D" id="3.40.30.10">
    <property type="entry name" value="Glutaredoxin"/>
    <property type="match status" value="1"/>
</dbReference>
<name>A0A080M9F3_9PROT</name>